<comment type="caution">
    <text evidence="8">The sequence shown here is derived from an EMBL/GenBank/DDBJ whole genome shotgun (WGS) entry which is preliminary data.</text>
</comment>
<dbReference type="OrthoDB" id="795989at2"/>
<keyword evidence="4" id="KW-0238">DNA-binding</keyword>
<dbReference type="GO" id="GO:0006352">
    <property type="term" value="P:DNA-templated transcription initiation"/>
    <property type="evidence" value="ECO:0007669"/>
    <property type="project" value="InterPro"/>
</dbReference>
<organism evidence="8 9">
    <name type="scientific">Arsenicibacter rosenii</name>
    <dbReference type="NCBI Taxonomy" id="1750698"/>
    <lineage>
        <taxon>Bacteria</taxon>
        <taxon>Pseudomonadati</taxon>
        <taxon>Bacteroidota</taxon>
        <taxon>Cytophagia</taxon>
        <taxon>Cytophagales</taxon>
        <taxon>Spirosomataceae</taxon>
        <taxon>Arsenicibacter</taxon>
    </lineage>
</organism>
<dbReference type="InterPro" id="IPR013325">
    <property type="entry name" value="RNA_pol_sigma_r2"/>
</dbReference>
<evidence type="ECO:0000313" key="8">
    <source>
        <dbReference type="EMBL" id="OIN58954.1"/>
    </source>
</evidence>
<keyword evidence="2" id="KW-0805">Transcription regulation</keyword>
<dbReference type="EMBL" id="MORL01000005">
    <property type="protein sequence ID" value="OIN58954.1"/>
    <property type="molecule type" value="Genomic_DNA"/>
</dbReference>
<dbReference type="Gene3D" id="1.10.10.10">
    <property type="entry name" value="Winged helix-like DNA-binding domain superfamily/Winged helix DNA-binding domain"/>
    <property type="match status" value="1"/>
</dbReference>
<dbReference type="Pfam" id="PF04542">
    <property type="entry name" value="Sigma70_r2"/>
    <property type="match status" value="1"/>
</dbReference>
<dbReference type="SUPFAM" id="SSF88659">
    <property type="entry name" value="Sigma3 and sigma4 domains of RNA polymerase sigma factors"/>
    <property type="match status" value="1"/>
</dbReference>
<dbReference type="InterPro" id="IPR007627">
    <property type="entry name" value="RNA_pol_sigma70_r2"/>
</dbReference>
<comment type="similarity">
    <text evidence="1">Belongs to the sigma-70 factor family. ECF subfamily.</text>
</comment>
<gene>
    <name evidence="8" type="ORF">BLX24_12105</name>
</gene>
<name>A0A1S2VJM4_9BACT</name>
<dbReference type="Gene3D" id="1.10.1740.10">
    <property type="match status" value="1"/>
</dbReference>
<reference evidence="8 9" key="1">
    <citation type="submission" date="2016-10" db="EMBL/GenBank/DDBJ databases">
        <title>Arsenicibacter rosenii gen. nov., sp. nov., an efficient arsenic-methylating bacterium isolated from an arsenic-contaminated paddy soil.</title>
        <authorList>
            <person name="Huang K."/>
        </authorList>
    </citation>
    <scope>NUCLEOTIDE SEQUENCE [LARGE SCALE GENOMIC DNA]</scope>
    <source>
        <strain evidence="8 9">SM-1</strain>
    </source>
</reference>
<dbReference type="GO" id="GO:0016987">
    <property type="term" value="F:sigma factor activity"/>
    <property type="evidence" value="ECO:0007669"/>
    <property type="project" value="UniProtKB-KW"/>
</dbReference>
<evidence type="ECO:0000313" key="9">
    <source>
        <dbReference type="Proteomes" id="UP000181790"/>
    </source>
</evidence>
<feature type="domain" description="RNA polymerase sigma-70 region 2" evidence="6">
    <location>
        <begin position="14"/>
        <end position="74"/>
    </location>
</feature>
<evidence type="ECO:0000256" key="2">
    <source>
        <dbReference type="ARBA" id="ARBA00023015"/>
    </source>
</evidence>
<feature type="domain" description="RNA polymerase sigma factor 70 region 4 type 2" evidence="7">
    <location>
        <begin position="108"/>
        <end position="157"/>
    </location>
</feature>
<dbReference type="InterPro" id="IPR039425">
    <property type="entry name" value="RNA_pol_sigma-70-like"/>
</dbReference>
<accession>A0A1S2VJM4</accession>
<evidence type="ECO:0000259" key="7">
    <source>
        <dbReference type="Pfam" id="PF08281"/>
    </source>
</evidence>
<dbReference type="RefSeq" id="WP_071503406.1">
    <property type="nucleotide sequence ID" value="NZ_MORL01000005.1"/>
</dbReference>
<keyword evidence="9" id="KW-1185">Reference proteome</keyword>
<dbReference type="CDD" id="cd06171">
    <property type="entry name" value="Sigma70_r4"/>
    <property type="match status" value="1"/>
</dbReference>
<proteinExistence type="inferred from homology"/>
<dbReference type="InterPro" id="IPR036388">
    <property type="entry name" value="WH-like_DNA-bd_sf"/>
</dbReference>
<dbReference type="GO" id="GO:0003677">
    <property type="term" value="F:DNA binding"/>
    <property type="evidence" value="ECO:0007669"/>
    <property type="project" value="UniProtKB-KW"/>
</dbReference>
<dbReference type="Proteomes" id="UP000181790">
    <property type="component" value="Unassembled WGS sequence"/>
</dbReference>
<dbReference type="InterPro" id="IPR013249">
    <property type="entry name" value="RNA_pol_sigma70_r4_t2"/>
</dbReference>
<dbReference type="PANTHER" id="PTHR43133">
    <property type="entry name" value="RNA POLYMERASE ECF-TYPE SIGMA FACTO"/>
    <property type="match status" value="1"/>
</dbReference>
<evidence type="ECO:0000256" key="3">
    <source>
        <dbReference type="ARBA" id="ARBA00023082"/>
    </source>
</evidence>
<keyword evidence="5" id="KW-0804">Transcription</keyword>
<protein>
    <submittedName>
        <fullName evidence="8">RNA polymerase subunit sigma-24</fullName>
    </submittedName>
</protein>
<dbReference type="InterPro" id="IPR014284">
    <property type="entry name" value="RNA_pol_sigma-70_dom"/>
</dbReference>
<evidence type="ECO:0000256" key="4">
    <source>
        <dbReference type="ARBA" id="ARBA00023125"/>
    </source>
</evidence>
<dbReference type="AlphaFoldDB" id="A0A1S2VJM4"/>
<evidence type="ECO:0000256" key="1">
    <source>
        <dbReference type="ARBA" id="ARBA00010641"/>
    </source>
</evidence>
<sequence length="173" mass="20166">MDLQTFKQQILPVQGRLFRLAKLFLRNREEAEDTLQDVLLKLWTNRQQLDQYRSVEAMAVQMTRNLCLDKLKSHGYARRTDEADLSLIQANMGTPHQLTESADTAAVVRQLIQELPEQQRLILHLRDVEEYSFEEIEQVTGISINNIRVALSRARKTVRDNYTKVLNYESSGY</sequence>
<evidence type="ECO:0000259" key="6">
    <source>
        <dbReference type="Pfam" id="PF04542"/>
    </source>
</evidence>
<dbReference type="PANTHER" id="PTHR43133:SF8">
    <property type="entry name" value="RNA POLYMERASE SIGMA FACTOR HI_1459-RELATED"/>
    <property type="match status" value="1"/>
</dbReference>
<evidence type="ECO:0000256" key="5">
    <source>
        <dbReference type="ARBA" id="ARBA00023163"/>
    </source>
</evidence>
<dbReference type="SUPFAM" id="SSF88946">
    <property type="entry name" value="Sigma2 domain of RNA polymerase sigma factors"/>
    <property type="match status" value="1"/>
</dbReference>
<keyword evidence="3" id="KW-0731">Sigma factor</keyword>
<dbReference type="NCBIfam" id="TIGR02937">
    <property type="entry name" value="sigma70-ECF"/>
    <property type="match status" value="1"/>
</dbReference>
<dbReference type="Pfam" id="PF08281">
    <property type="entry name" value="Sigma70_r4_2"/>
    <property type="match status" value="1"/>
</dbReference>
<dbReference type="InterPro" id="IPR013324">
    <property type="entry name" value="RNA_pol_sigma_r3/r4-like"/>
</dbReference>